<protein>
    <submittedName>
        <fullName evidence="1">Uncharacterized protein</fullName>
    </submittedName>
</protein>
<gene>
    <name evidence="1" type="ORF">Scep_025835</name>
</gene>
<comment type="caution">
    <text evidence="1">The sequence shown here is derived from an EMBL/GenBank/DDBJ whole genome shotgun (WGS) entry which is preliminary data.</text>
</comment>
<evidence type="ECO:0000313" key="1">
    <source>
        <dbReference type="EMBL" id="KAK9094366.1"/>
    </source>
</evidence>
<dbReference type="AlphaFoldDB" id="A0AAP0HRY1"/>
<evidence type="ECO:0000313" key="2">
    <source>
        <dbReference type="Proteomes" id="UP001419268"/>
    </source>
</evidence>
<reference evidence="1 2" key="1">
    <citation type="submission" date="2024-01" db="EMBL/GenBank/DDBJ databases">
        <title>Genome assemblies of Stephania.</title>
        <authorList>
            <person name="Yang L."/>
        </authorList>
    </citation>
    <scope>NUCLEOTIDE SEQUENCE [LARGE SCALE GENOMIC DNA]</scope>
    <source>
        <strain evidence="1">JXDWG</strain>
        <tissue evidence="1">Leaf</tissue>
    </source>
</reference>
<dbReference type="Proteomes" id="UP001419268">
    <property type="component" value="Unassembled WGS sequence"/>
</dbReference>
<name>A0AAP0HRY1_9MAGN</name>
<organism evidence="1 2">
    <name type="scientific">Stephania cephalantha</name>
    <dbReference type="NCBI Taxonomy" id="152367"/>
    <lineage>
        <taxon>Eukaryota</taxon>
        <taxon>Viridiplantae</taxon>
        <taxon>Streptophyta</taxon>
        <taxon>Embryophyta</taxon>
        <taxon>Tracheophyta</taxon>
        <taxon>Spermatophyta</taxon>
        <taxon>Magnoliopsida</taxon>
        <taxon>Ranunculales</taxon>
        <taxon>Menispermaceae</taxon>
        <taxon>Menispermoideae</taxon>
        <taxon>Cissampelideae</taxon>
        <taxon>Stephania</taxon>
    </lineage>
</organism>
<keyword evidence="2" id="KW-1185">Reference proteome</keyword>
<dbReference type="EMBL" id="JBBNAG010000011">
    <property type="protein sequence ID" value="KAK9094366.1"/>
    <property type="molecule type" value="Genomic_DNA"/>
</dbReference>
<sequence>MNREMNLCNGSARPREVPRFTKAKVMSDRLGHSFFFESCNLFLLLRQFGMKRFGMRGFGSKVGVLLDICVEIRFSDFLNPN</sequence>
<proteinExistence type="predicted"/>
<accession>A0AAP0HRY1</accession>